<gene>
    <name evidence="2" type="ORF">FCU45_09510</name>
</gene>
<proteinExistence type="predicted"/>
<reference evidence="2 3" key="1">
    <citation type="submission" date="2019-04" db="EMBL/GenBank/DDBJ databases">
        <title>Sulfurimonas crateris sp. nov. a facultative anaerobic sulfur-oxidizing chemolithautotrophic bacterium isolated from a terrestrial mud vulcano.</title>
        <authorList>
            <person name="Ratnikova N.M."/>
            <person name="Slobodkin A.I."/>
            <person name="Merkel A.Y."/>
            <person name="Novikov A."/>
            <person name="Bonch-Osmolovskaya E.A."/>
            <person name="Slobodkina G.B."/>
        </authorList>
    </citation>
    <scope>NUCLEOTIDE SEQUENCE [LARGE SCALE GENOMIC DNA]</scope>
    <source>
        <strain evidence="2 3">SN118</strain>
    </source>
</reference>
<feature type="transmembrane region" description="Helical" evidence="1">
    <location>
        <begin position="7"/>
        <end position="36"/>
    </location>
</feature>
<evidence type="ECO:0000256" key="1">
    <source>
        <dbReference type="SAM" id="Phobius"/>
    </source>
</evidence>
<protein>
    <submittedName>
        <fullName evidence="2">Uncharacterized protein</fullName>
    </submittedName>
</protein>
<dbReference type="EMBL" id="SZPX01000007">
    <property type="protein sequence ID" value="TKI68649.1"/>
    <property type="molecule type" value="Genomic_DNA"/>
</dbReference>
<keyword evidence="1" id="KW-0812">Transmembrane</keyword>
<evidence type="ECO:0000313" key="3">
    <source>
        <dbReference type="Proteomes" id="UP000309561"/>
    </source>
</evidence>
<dbReference type="Proteomes" id="UP000309561">
    <property type="component" value="Unassembled WGS sequence"/>
</dbReference>
<dbReference type="AlphaFoldDB" id="A0A4U2Z3H8"/>
<organism evidence="2 3">
    <name type="scientific">Sulfurimonas crateris</name>
    <dbReference type="NCBI Taxonomy" id="2574727"/>
    <lineage>
        <taxon>Bacteria</taxon>
        <taxon>Pseudomonadati</taxon>
        <taxon>Campylobacterota</taxon>
        <taxon>Epsilonproteobacteria</taxon>
        <taxon>Campylobacterales</taxon>
        <taxon>Sulfurimonadaceae</taxon>
        <taxon>Sulfurimonas</taxon>
    </lineage>
</organism>
<sequence length="242" mass="28115">MLQYFIIFTIIGFVVGKIFPKGSMVYGFLLIIPIVWAFKFGIFWAIVTYAELLFGVTIAYISRSNKVSVSNIHQNILDTDEDSTHLANEYDSNNDVISSEDIKPIIFILANIAYCQDDVSGDEIQPIIINVLKKLVDDLEISGSQKEKAFMDVYMIFPRPDEKQTTPIIDYARELRFNNHHFKKEIVMGFISMFVLKYLPITTKREKLFKEVMSYVYPNKDMKIAVAELSEYFEKHREEFIV</sequence>
<dbReference type="RefSeq" id="WP_137014673.1">
    <property type="nucleotide sequence ID" value="NZ_SZPX01000007.1"/>
</dbReference>
<accession>A0A4U2Z3H8</accession>
<comment type="caution">
    <text evidence="2">The sequence shown here is derived from an EMBL/GenBank/DDBJ whole genome shotgun (WGS) entry which is preliminary data.</text>
</comment>
<feature type="transmembrane region" description="Helical" evidence="1">
    <location>
        <begin position="42"/>
        <end position="61"/>
    </location>
</feature>
<name>A0A4U2Z3H8_9BACT</name>
<evidence type="ECO:0000313" key="2">
    <source>
        <dbReference type="EMBL" id="TKI68649.1"/>
    </source>
</evidence>
<keyword evidence="3" id="KW-1185">Reference proteome</keyword>
<keyword evidence="1" id="KW-1133">Transmembrane helix</keyword>
<keyword evidence="1" id="KW-0472">Membrane</keyword>